<comment type="caution">
    <text evidence="2">The sequence shown here is derived from an EMBL/GenBank/DDBJ whole genome shotgun (WGS) entry which is preliminary data.</text>
</comment>
<feature type="non-terminal residue" evidence="2">
    <location>
        <position position="1"/>
    </location>
</feature>
<evidence type="ECO:0000313" key="2">
    <source>
        <dbReference type="EMBL" id="CAD1477249.1"/>
    </source>
</evidence>
<dbReference type="Pfam" id="PF15866">
    <property type="entry name" value="DUF4729"/>
    <property type="match status" value="1"/>
</dbReference>
<dbReference type="InterPro" id="IPR031732">
    <property type="entry name" value="DUF4729"/>
</dbReference>
<dbReference type="Proteomes" id="UP000752696">
    <property type="component" value="Unassembled WGS sequence"/>
</dbReference>
<keyword evidence="3" id="KW-1185">Reference proteome</keyword>
<name>A0A6V7HBD4_9HYME</name>
<dbReference type="EMBL" id="CAJDYZ010009917">
    <property type="protein sequence ID" value="CAD1477249.1"/>
    <property type="molecule type" value="Genomic_DNA"/>
</dbReference>
<protein>
    <recommendedName>
        <fullName evidence="1">DUF4729 domain-containing protein</fullName>
    </recommendedName>
</protein>
<feature type="non-terminal residue" evidence="2">
    <location>
        <position position="503"/>
    </location>
</feature>
<organism evidence="2 3">
    <name type="scientific">Heterotrigona itama</name>
    <dbReference type="NCBI Taxonomy" id="395501"/>
    <lineage>
        <taxon>Eukaryota</taxon>
        <taxon>Metazoa</taxon>
        <taxon>Ecdysozoa</taxon>
        <taxon>Arthropoda</taxon>
        <taxon>Hexapoda</taxon>
        <taxon>Insecta</taxon>
        <taxon>Pterygota</taxon>
        <taxon>Neoptera</taxon>
        <taxon>Endopterygota</taxon>
        <taxon>Hymenoptera</taxon>
        <taxon>Apocrita</taxon>
        <taxon>Aculeata</taxon>
        <taxon>Apoidea</taxon>
        <taxon>Anthophila</taxon>
        <taxon>Apidae</taxon>
        <taxon>Heterotrigona</taxon>
    </lineage>
</organism>
<accession>A0A6V7HBD4</accession>
<evidence type="ECO:0000313" key="3">
    <source>
        <dbReference type="Proteomes" id="UP000752696"/>
    </source>
</evidence>
<dbReference type="OrthoDB" id="6762376at2759"/>
<evidence type="ECO:0000259" key="1">
    <source>
        <dbReference type="Pfam" id="PF15866"/>
    </source>
</evidence>
<dbReference type="Gene3D" id="3.30.40.10">
    <property type="entry name" value="Zinc/RING finger domain, C3HC4 (zinc finger)"/>
    <property type="match status" value="1"/>
</dbReference>
<feature type="domain" description="DUF4729" evidence="1">
    <location>
        <begin position="303"/>
        <end position="491"/>
    </location>
</feature>
<dbReference type="InterPro" id="IPR013083">
    <property type="entry name" value="Znf_RING/FYVE/PHD"/>
</dbReference>
<reference evidence="2" key="1">
    <citation type="submission" date="2020-07" db="EMBL/GenBank/DDBJ databases">
        <authorList>
            <person name="Nazaruddin N."/>
        </authorList>
    </citation>
    <scope>NUCLEOTIDE SEQUENCE</scope>
</reference>
<proteinExistence type="predicted"/>
<gene>
    <name evidence="2" type="ORF">MHI_LOCUS718674</name>
</gene>
<dbReference type="SUPFAM" id="SSF57850">
    <property type="entry name" value="RING/U-box"/>
    <property type="match status" value="1"/>
</dbReference>
<sequence length="503" mass="57953">ERATSKYDRQTLKELSFEVIHELTRESKEKWKKKISDLTDFSNLEVIIYNLVKCNNSMKEFFQHAELKEQNDETRTQENKYFRISTVKETELNYEQDKKENEELGNSMLGFCTICLGNINPYLSQNVPCSNGHTLCQRCIQHFAIQSDPGCILCHTQYQQLNVNSSRESNISLNSTYTHVKRTQISQQQSDYYSKHDQKLQQCDPINIEQPYFKSWNQNYSPMVQNIEENRLAYHNNNFEEISDYKQVRDQNNMIEERHKNCDREKQRQSYCNLFKKRNAELYVSETKINGQITAECSRRPIRCPRIDCAINVAFSALTHHFIFDHPEVPILNIEPGIKSTLIVSFNALSSNSSRCLALLLVSGKLSKPAARLFNGSQINPKYRNRLPLPVLAARLQCTDQYISNEKINKTKNFHKKDIIIAWVAGLDIGNTTNKLLCSIQAVDKIDNEGLRCLTYTGPVNSLRTAQCPQDIYSTGDCIVLHEGLLSHITSDCATLNVNVTVH</sequence>
<dbReference type="AlphaFoldDB" id="A0A6V7HBD4"/>